<keyword evidence="4" id="KW-1185">Reference proteome</keyword>
<reference evidence="3" key="1">
    <citation type="journal article" date="2023" name="Mol. Phylogenet. Evol.">
        <title>Genome-scale phylogeny and comparative genomics of the fungal order Sordariales.</title>
        <authorList>
            <person name="Hensen N."/>
            <person name="Bonometti L."/>
            <person name="Westerberg I."/>
            <person name="Brannstrom I.O."/>
            <person name="Guillou S."/>
            <person name="Cros-Aarteil S."/>
            <person name="Calhoun S."/>
            <person name="Haridas S."/>
            <person name="Kuo A."/>
            <person name="Mondo S."/>
            <person name="Pangilinan J."/>
            <person name="Riley R."/>
            <person name="LaButti K."/>
            <person name="Andreopoulos B."/>
            <person name="Lipzen A."/>
            <person name="Chen C."/>
            <person name="Yan M."/>
            <person name="Daum C."/>
            <person name="Ng V."/>
            <person name="Clum A."/>
            <person name="Steindorff A."/>
            <person name="Ohm R.A."/>
            <person name="Martin F."/>
            <person name="Silar P."/>
            <person name="Natvig D.O."/>
            <person name="Lalanne C."/>
            <person name="Gautier V."/>
            <person name="Ament-Velasquez S.L."/>
            <person name="Kruys A."/>
            <person name="Hutchinson M.I."/>
            <person name="Powell A.J."/>
            <person name="Barry K."/>
            <person name="Miller A.N."/>
            <person name="Grigoriev I.V."/>
            <person name="Debuchy R."/>
            <person name="Gladieux P."/>
            <person name="Hiltunen Thoren M."/>
            <person name="Johannesson H."/>
        </authorList>
    </citation>
    <scope>NUCLEOTIDE SEQUENCE</scope>
    <source>
        <strain evidence="3">CBS 532.94</strain>
    </source>
</reference>
<evidence type="ECO:0000256" key="1">
    <source>
        <dbReference type="ARBA" id="ARBA00093458"/>
    </source>
</evidence>
<name>A0AAN7CAE8_9PEZI</name>
<protein>
    <submittedName>
        <fullName evidence="3">Serine-threonine protein kinase 19-domain-containing protein</fullName>
    </submittedName>
</protein>
<dbReference type="GO" id="GO:0046579">
    <property type="term" value="P:positive regulation of Ras protein signal transduction"/>
    <property type="evidence" value="ECO:0007669"/>
    <property type="project" value="TreeGrafter"/>
</dbReference>
<proteinExistence type="inferred from homology"/>
<reference evidence="3" key="2">
    <citation type="submission" date="2023-05" db="EMBL/GenBank/DDBJ databases">
        <authorList>
            <consortium name="Lawrence Berkeley National Laboratory"/>
            <person name="Steindorff A."/>
            <person name="Hensen N."/>
            <person name="Bonometti L."/>
            <person name="Westerberg I."/>
            <person name="Brannstrom I.O."/>
            <person name="Guillou S."/>
            <person name="Cros-Aarteil S."/>
            <person name="Calhoun S."/>
            <person name="Haridas S."/>
            <person name="Kuo A."/>
            <person name="Mondo S."/>
            <person name="Pangilinan J."/>
            <person name="Riley R."/>
            <person name="Labutti K."/>
            <person name="Andreopoulos B."/>
            <person name="Lipzen A."/>
            <person name="Chen C."/>
            <person name="Yanf M."/>
            <person name="Daum C."/>
            <person name="Ng V."/>
            <person name="Clum A."/>
            <person name="Ohm R."/>
            <person name="Martin F."/>
            <person name="Silar P."/>
            <person name="Natvig D."/>
            <person name="Lalanne C."/>
            <person name="Gautier V."/>
            <person name="Ament-Velasquez S.L."/>
            <person name="Kruys A."/>
            <person name="Hutchinson M.I."/>
            <person name="Powell A.J."/>
            <person name="Barry K."/>
            <person name="Miller A.N."/>
            <person name="Grigoriev I.V."/>
            <person name="Debuchy R."/>
            <person name="Gladieux P."/>
            <person name="Thoren M.H."/>
            <person name="Johannesson H."/>
        </authorList>
    </citation>
    <scope>NUCLEOTIDE SEQUENCE</scope>
    <source>
        <strain evidence="3">CBS 532.94</strain>
    </source>
</reference>
<gene>
    <name evidence="3" type="ORF">C8A03DRAFT_15216</name>
</gene>
<sequence length="435" mass="45073">MTRRPSLRSILGGSRIKKRSSSTKRSSSSTSSSSAWTSSLARTKPGGAVTSKLPQPPTNDSDHGRLEDDLSPSPLPPLLSTTTTTRNPIASNCSLPSNPFLQVHHHILTTMFEPFPPNGAGLGSARIASAARFRAAVPPLVSVAHLQAQLLATRGLAASPAAAERAMAALVRAGLGRKVVIPTLRGMSGRAGELFVSSEALGRMVTGADVLDSKVKERFEGWLQGNPAAVRIVDPKAAGFEASEVDALVRAGFLTAAGNEGGRGGGKGLYARPEERYAMISLEAVSRAAAGSVAAVGGEGALHAAGGTGARNVVATAGSGAVAGEFSIAVPGSGVFLKLVSAALEQLAELLQKSQYREMSESDLREKWDGGVVGSNEVALAKKARGEFAGVLPGRTKKWKEFHGLAFDWVLQEAVGAGLVEVFDTRSVGRGVRLV</sequence>
<evidence type="ECO:0000313" key="4">
    <source>
        <dbReference type="Proteomes" id="UP001303760"/>
    </source>
</evidence>
<dbReference type="Pfam" id="PF10494">
    <property type="entry name" value="Stk19"/>
    <property type="match status" value="1"/>
</dbReference>
<comment type="similarity">
    <text evidence="1">Belongs to the STK19 family.</text>
</comment>
<feature type="region of interest" description="Disordered" evidence="2">
    <location>
        <begin position="1"/>
        <end position="90"/>
    </location>
</feature>
<dbReference type="Proteomes" id="UP001303760">
    <property type="component" value="Unassembled WGS sequence"/>
</dbReference>
<dbReference type="GO" id="GO:0016301">
    <property type="term" value="F:kinase activity"/>
    <property type="evidence" value="ECO:0007669"/>
    <property type="project" value="UniProtKB-KW"/>
</dbReference>
<keyword evidence="3" id="KW-0418">Kinase</keyword>
<dbReference type="EMBL" id="MU860101">
    <property type="protein sequence ID" value="KAK4238290.1"/>
    <property type="molecule type" value="Genomic_DNA"/>
</dbReference>
<accession>A0AAN7CAE8</accession>
<comment type="caution">
    <text evidence="3">The sequence shown here is derived from an EMBL/GenBank/DDBJ whole genome shotgun (WGS) entry which is preliminary data.</text>
</comment>
<keyword evidence="3" id="KW-0808">Transferase</keyword>
<dbReference type="AlphaFoldDB" id="A0AAN7CAE8"/>
<feature type="compositionally biased region" description="Low complexity" evidence="2">
    <location>
        <begin position="23"/>
        <end position="39"/>
    </location>
</feature>
<organism evidence="3 4">
    <name type="scientific">Achaetomium macrosporum</name>
    <dbReference type="NCBI Taxonomy" id="79813"/>
    <lineage>
        <taxon>Eukaryota</taxon>
        <taxon>Fungi</taxon>
        <taxon>Dikarya</taxon>
        <taxon>Ascomycota</taxon>
        <taxon>Pezizomycotina</taxon>
        <taxon>Sordariomycetes</taxon>
        <taxon>Sordariomycetidae</taxon>
        <taxon>Sordariales</taxon>
        <taxon>Chaetomiaceae</taxon>
        <taxon>Achaetomium</taxon>
    </lineage>
</organism>
<evidence type="ECO:0000313" key="3">
    <source>
        <dbReference type="EMBL" id="KAK4238290.1"/>
    </source>
</evidence>
<dbReference type="PANTHER" id="PTHR15243">
    <property type="entry name" value="SERINE/THREONINE-PROTEIN KINASE 19"/>
    <property type="match status" value="1"/>
</dbReference>
<dbReference type="InterPro" id="IPR018865">
    <property type="entry name" value="STK19-like"/>
</dbReference>
<evidence type="ECO:0000256" key="2">
    <source>
        <dbReference type="SAM" id="MobiDB-lite"/>
    </source>
</evidence>
<dbReference type="PANTHER" id="PTHR15243:SF0">
    <property type="entry name" value="SERINE_THREONINE-PROTEIN KINASE 19"/>
    <property type="match status" value="1"/>
</dbReference>